<evidence type="ECO:0000313" key="1">
    <source>
        <dbReference type="EMBL" id="KAK4113869.1"/>
    </source>
</evidence>
<proteinExistence type="predicted"/>
<dbReference type="GO" id="GO:0016233">
    <property type="term" value="P:telomere capping"/>
    <property type="evidence" value="ECO:0007669"/>
    <property type="project" value="InterPro"/>
</dbReference>
<evidence type="ECO:0008006" key="3">
    <source>
        <dbReference type="Google" id="ProtNLM"/>
    </source>
</evidence>
<reference evidence="1" key="1">
    <citation type="journal article" date="2023" name="Mol. Phylogenet. Evol.">
        <title>Genome-scale phylogeny and comparative genomics of the fungal order Sordariales.</title>
        <authorList>
            <person name="Hensen N."/>
            <person name="Bonometti L."/>
            <person name="Westerberg I."/>
            <person name="Brannstrom I.O."/>
            <person name="Guillou S."/>
            <person name="Cros-Aarteil S."/>
            <person name="Calhoun S."/>
            <person name="Haridas S."/>
            <person name="Kuo A."/>
            <person name="Mondo S."/>
            <person name="Pangilinan J."/>
            <person name="Riley R."/>
            <person name="LaButti K."/>
            <person name="Andreopoulos B."/>
            <person name="Lipzen A."/>
            <person name="Chen C."/>
            <person name="Yan M."/>
            <person name="Daum C."/>
            <person name="Ng V."/>
            <person name="Clum A."/>
            <person name="Steindorff A."/>
            <person name="Ohm R.A."/>
            <person name="Martin F."/>
            <person name="Silar P."/>
            <person name="Natvig D.O."/>
            <person name="Lalanne C."/>
            <person name="Gautier V."/>
            <person name="Ament-Velasquez S.L."/>
            <person name="Kruys A."/>
            <person name="Hutchinson M.I."/>
            <person name="Powell A.J."/>
            <person name="Barry K."/>
            <person name="Miller A.N."/>
            <person name="Grigoriev I.V."/>
            <person name="Debuchy R."/>
            <person name="Gladieux P."/>
            <person name="Hiltunen Thoren M."/>
            <person name="Johannesson H."/>
        </authorList>
    </citation>
    <scope>NUCLEOTIDE SEQUENCE</scope>
    <source>
        <strain evidence="1">CBS 508.74</strain>
    </source>
</reference>
<dbReference type="Gene3D" id="2.40.50.140">
    <property type="entry name" value="Nucleic acid-binding proteins"/>
    <property type="match status" value="1"/>
</dbReference>
<dbReference type="GO" id="GO:1990879">
    <property type="term" value="C:CST complex"/>
    <property type="evidence" value="ECO:0007669"/>
    <property type="project" value="InterPro"/>
</dbReference>
<keyword evidence="2" id="KW-1185">Reference proteome</keyword>
<dbReference type="Proteomes" id="UP001302812">
    <property type="component" value="Unassembled WGS sequence"/>
</dbReference>
<dbReference type="InterPro" id="IPR024222">
    <property type="entry name" value="Ten1_fungal"/>
</dbReference>
<dbReference type="GeneID" id="89935518"/>
<dbReference type="GO" id="GO:0043047">
    <property type="term" value="F:single-stranded telomeric DNA binding"/>
    <property type="evidence" value="ECO:0007669"/>
    <property type="project" value="InterPro"/>
</dbReference>
<dbReference type="EMBL" id="MU853338">
    <property type="protein sequence ID" value="KAK4113869.1"/>
    <property type="molecule type" value="Genomic_DNA"/>
</dbReference>
<dbReference type="Pfam" id="PF12658">
    <property type="entry name" value="Ten1"/>
    <property type="match status" value="1"/>
</dbReference>
<sequence>MSTGPPPSQLCLLSTLPLKQVGDKVRFLACVSSYSPVHAILTLEHRLSGDACSVLALVDVNLILERIGANQTRTGEWVNVIGYITDIAPMNDGKRAKGGNSKIQVQALLLWSAGPLDVQKYTASVRALEC</sequence>
<organism evidence="1 2">
    <name type="scientific">Canariomyces notabilis</name>
    <dbReference type="NCBI Taxonomy" id="2074819"/>
    <lineage>
        <taxon>Eukaryota</taxon>
        <taxon>Fungi</taxon>
        <taxon>Dikarya</taxon>
        <taxon>Ascomycota</taxon>
        <taxon>Pezizomycotina</taxon>
        <taxon>Sordariomycetes</taxon>
        <taxon>Sordariomycetidae</taxon>
        <taxon>Sordariales</taxon>
        <taxon>Chaetomiaceae</taxon>
        <taxon>Canariomyces</taxon>
    </lineage>
</organism>
<evidence type="ECO:0000313" key="2">
    <source>
        <dbReference type="Proteomes" id="UP001302812"/>
    </source>
</evidence>
<accession>A0AAN6TG83</accession>
<dbReference type="InterPro" id="IPR012340">
    <property type="entry name" value="NA-bd_OB-fold"/>
</dbReference>
<name>A0AAN6TG83_9PEZI</name>
<comment type="caution">
    <text evidence="1">The sequence shown here is derived from an EMBL/GenBank/DDBJ whole genome shotgun (WGS) entry which is preliminary data.</text>
</comment>
<gene>
    <name evidence="1" type="ORF">N656DRAFT_706956</name>
</gene>
<protein>
    <recommendedName>
        <fullName evidence="3">CST complex subunit Ten1</fullName>
    </recommendedName>
</protein>
<dbReference type="RefSeq" id="XP_064671439.1">
    <property type="nucleotide sequence ID" value="XM_064811393.1"/>
</dbReference>
<dbReference type="AlphaFoldDB" id="A0AAN6TG83"/>
<reference evidence="1" key="2">
    <citation type="submission" date="2023-05" db="EMBL/GenBank/DDBJ databases">
        <authorList>
            <consortium name="Lawrence Berkeley National Laboratory"/>
            <person name="Steindorff A."/>
            <person name="Hensen N."/>
            <person name="Bonometti L."/>
            <person name="Westerberg I."/>
            <person name="Brannstrom I.O."/>
            <person name="Guillou S."/>
            <person name="Cros-Aarteil S."/>
            <person name="Calhoun S."/>
            <person name="Haridas S."/>
            <person name="Kuo A."/>
            <person name="Mondo S."/>
            <person name="Pangilinan J."/>
            <person name="Riley R."/>
            <person name="Labutti K."/>
            <person name="Andreopoulos B."/>
            <person name="Lipzen A."/>
            <person name="Chen C."/>
            <person name="Yanf M."/>
            <person name="Daum C."/>
            <person name="Ng V."/>
            <person name="Clum A."/>
            <person name="Ohm R."/>
            <person name="Martin F."/>
            <person name="Silar P."/>
            <person name="Natvig D."/>
            <person name="Lalanne C."/>
            <person name="Gautier V."/>
            <person name="Ament-Velasquez S.L."/>
            <person name="Kruys A."/>
            <person name="Hutchinson M.I."/>
            <person name="Powell A.J."/>
            <person name="Barry K."/>
            <person name="Miller A.N."/>
            <person name="Grigoriev I.V."/>
            <person name="Debuchy R."/>
            <person name="Gladieux P."/>
            <person name="Thoren M.H."/>
            <person name="Johannesson H."/>
        </authorList>
    </citation>
    <scope>NUCLEOTIDE SEQUENCE</scope>
    <source>
        <strain evidence="1">CBS 508.74</strain>
    </source>
</reference>